<keyword evidence="3" id="KW-1185">Reference proteome</keyword>
<dbReference type="Proteomes" id="UP001165079">
    <property type="component" value="Unassembled WGS sequence"/>
</dbReference>
<gene>
    <name evidence="2" type="ORF">Afil01_18790</name>
</gene>
<sequence>MASGESRPGVGPHAREAALEAHRGAWGGRREVGRAASSRSVTDGRRRQAGKVCPRPKAKARPVAITTGELSAAAGRCPL</sequence>
<feature type="region of interest" description="Disordered" evidence="1">
    <location>
        <begin position="1"/>
        <end position="60"/>
    </location>
</feature>
<name>A0A9W6SJQ9_9ACTN</name>
<evidence type="ECO:0000313" key="3">
    <source>
        <dbReference type="Proteomes" id="UP001165079"/>
    </source>
</evidence>
<proteinExistence type="predicted"/>
<evidence type="ECO:0000313" key="2">
    <source>
        <dbReference type="EMBL" id="GLZ77072.1"/>
    </source>
</evidence>
<reference evidence="2" key="1">
    <citation type="submission" date="2023-03" db="EMBL/GenBank/DDBJ databases">
        <title>Actinorhabdospora filicis NBRC 111898.</title>
        <authorList>
            <person name="Ichikawa N."/>
            <person name="Sato H."/>
            <person name="Tonouchi N."/>
        </authorList>
    </citation>
    <scope>NUCLEOTIDE SEQUENCE</scope>
    <source>
        <strain evidence="2">NBRC 111898</strain>
    </source>
</reference>
<accession>A0A9W6SJQ9</accession>
<dbReference type="EMBL" id="BSTX01000001">
    <property type="protein sequence ID" value="GLZ77072.1"/>
    <property type="molecule type" value="Genomic_DNA"/>
</dbReference>
<comment type="caution">
    <text evidence="2">The sequence shown here is derived from an EMBL/GenBank/DDBJ whole genome shotgun (WGS) entry which is preliminary data.</text>
</comment>
<protein>
    <submittedName>
        <fullName evidence="2">Uncharacterized protein</fullName>
    </submittedName>
</protein>
<organism evidence="2 3">
    <name type="scientific">Actinorhabdospora filicis</name>
    <dbReference type="NCBI Taxonomy" id="1785913"/>
    <lineage>
        <taxon>Bacteria</taxon>
        <taxon>Bacillati</taxon>
        <taxon>Actinomycetota</taxon>
        <taxon>Actinomycetes</taxon>
        <taxon>Micromonosporales</taxon>
        <taxon>Micromonosporaceae</taxon>
        <taxon>Actinorhabdospora</taxon>
    </lineage>
</organism>
<feature type="compositionally biased region" description="Basic and acidic residues" evidence="1">
    <location>
        <begin position="13"/>
        <end position="33"/>
    </location>
</feature>
<dbReference type="AlphaFoldDB" id="A0A9W6SJQ9"/>
<evidence type="ECO:0000256" key="1">
    <source>
        <dbReference type="SAM" id="MobiDB-lite"/>
    </source>
</evidence>